<feature type="region of interest" description="Disordered" evidence="1">
    <location>
        <begin position="155"/>
        <end position="234"/>
    </location>
</feature>
<comment type="caution">
    <text evidence="2">The sequence shown here is derived from an EMBL/GenBank/DDBJ whole genome shotgun (WGS) entry which is preliminary data.</text>
</comment>
<sequence length="234" mass="25420">MSYPYKTRQRTCACRRVRTHMHIRNPGTLGKELGRHSVRKQANIGRPIWQRGQSQANGGATSTLVSLSSPLHACHLPIRKGVRLAHYPQEGTRTFPPGLCLRVCEPKAALATALPSFSFSCCVLYFFSCTALHRNCTEPCPIAFSGYHASLSPITPSPALTSTQHQGPPPRALPEKFDCRSPPKDVCASTSLPSPQATPRAQNLQTASTLRLPGSPFHPSTNPTARPLPLPSDP</sequence>
<dbReference type="Proteomes" id="UP001304895">
    <property type="component" value="Unassembled WGS sequence"/>
</dbReference>
<protein>
    <submittedName>
        <fullName evidence="2">Uncharacterized protein</fullName>
    </submittedName>
</protein>
<reference evidence="2" key="2">
    <citation type="submission" date="2023-05" db="EMBL/GenBank/DDBJ databases">
        <authorList>
            <consortium name="Lawrence Berkeley National Laboratory"/>
            <person name="Steindorff A."/>
            <person name="Hensen N."/>
            <person name="Bonometti L."/>
            <person name="Westerberg I."/>
            <person name="Brannstrom I.O."/>
            <person name="Guillou S."/>
            <person name="Cros-Aarteil S."/>
            <person name="Calhoun S."/>
            <person name="Haridas S."/>
            <person name="Kuo A."/>
            <person name="Mondo S."/>
            <person name="Pangilinan J."/>
            <person name="Riley R."/>
            <person name="Labutti K."/>
            <person name="Andreopoulos B."/>
            <person name="Lipzen A."/>
            <person name="Chen C."/>
            <person name="Yanf M."/>
            <person name="Daum C."/>
            <person name="Ng V."/>
            <person name="Clum A."/>
            <person name="Ohm R."/>
            <person name="Martin F."/>
            <person name="Silar P."/>
            <person name="Natvig D."/>
            <person name="Lalanne C."/>
            <person name="Gautier V."/>
            <person name="Ament-Velasquez S.L."/>
            <person name="Kruys A."/>
            <person name="Hutchinson M.I."/>
            <person name="Powell A.J."/>
            <person name="Barry K."/>
            <person name="Miller A.N."/>
            <person name="Grigoriev I.V."/>
            <person name="Debuchy R."/>
            <person name="Gladieux P."/>
            <person name="Thoren M.H."/>
            <person name="Johannesson H."/>
        </authorList>
    </citation>
    <scope>NUCLEOTIDE SEQUENCE</scope>
    <source>
        <strain evidence="2">CBS 123565</strain>
    </source>
</reference>
<name>A0AAN6UCN1_9PEZI</name>
<evidence type="ECO:0000313" key="3">
    <source>
        <dbReference type="Proteomes" id="UP001304895"/>
    </source>
</evidence>
<feature type="compositionally biased region" description="Basic and acidic residues" evidence="1">
    <location>
        <begin position="173"/>
        <end position="183"/>
    </location>
</feature>
<organism evidence="2 3">
    <name type="scientific">Trichocladium antarcticum</name>
    <dbReference type="NCBI Taxonomy" id="1450529"/>
    <lineage>
        <taxon>Eukaryota</taxon>
        <taxon>Fungi</taxon>
        <taxon>Dikarya</taxon>
        <taxon>Ascomycota</taxon>
        <taxon>Pezizomycotina</taxon>
        <taxon>Sordariomycetes</taxon>
        <taxon>Sordariomycetidae</taxon>
        <taxon>Sordariales</taxon>
        <taxon>Chaetomiaceae</taxon>
        <taxon>Trichocladium</taxon>
    </lineage>
</organism>
<proteinExistence type="predicted"/>
<feature type="compositionally biased region" description="Polar residues" evidence="1">
    <location>
        <begin position="188"/>
        <end position="209"/>
    </location>
</feature>
<dbReference type="EMBL" id="MU853435">
    <property type="protein sequence ID" value="KAK4130548.1"/>
    <property type="molecule type" value="Genomic_DNA"/>
</dbReference>
<keyword evidence="3" id="KW-1185">Reference proteome</keyword>
<gene>
    <name evidence="2" type="ORF">BT67DRAFT_216512</name>
</gene>
<evidence type="ECO:0000313" key="2">
    <source>
        <dbReference type="EMBL" id="KAK4130548.1"/>
    </source>
</evidence>
<accession>A0AAN6UCN1</accession>
<evidence type="ECO:0000256" key="1">
    <source>
        <dbReference type="SAM" id="MobiDB-lite"/>
    </source>
</evidence>
<reference evidence="2" key="1">
    <citation type="journal article" date="2023" name="Mol. Phylogenet. Evol.">
        <title>Genome-scale phylogeny and comparative genomics of the fungal order Sordariales.</title>
        <authorList>
            <person name="Hensen N."/>
            <person name="Bonometti L."/>
            <person name="Westerberg I."/>
            <person name="Brannstrom I.O."/>
            <person name="Guillou S."/>
            <person name="Cros-Aarteil S."/>
            <person name="Calhoun S."/>
            <person name="Haridas S."/>
            <person name="Kuo A."/>
            <person name="Mondo S."/>
            <person name="Pangilinan J."/>
            <person name="Riley R."/>
            <person name="LaButti K."/>
            <person name="Andreopoulos B."/>
            <person name="Lipzen A."/>
            <person name="Chen C."/>
            <person name="Yan M."/>
            <person name="Daum C."/>
            <person name="Ng V."/>
            <person name="Clum A."/>
            <person name="Steindorff A."/>
            <person name="Ohm R.A."/>
            <person name="Martin F."/>
            <person name="Silar P."/>
            <person name="Natvig D.O."/>
            <person name="Lalanne C."/>
            <person name="Gautier V."/>
            <person name="Ament-Velasquez S.L."/>
            <person name="Kruys A."/>
            <person name="Hutchinson M.I."/>
            <person name="Powell A.J."/>
            <person name="Barry K."/>
            <person name="Miller A.N."/>
            <person name="Grigoriev I.V."/>
            <person name="Debuchy R."/>
            <person name="Gladieux P."/>
            <person name="Hiltunen Thoren M."/>
            <person name="Johannesson H."/>
        </authorList>
    </citation>
    <scope>NUCLEOTIDE SEQUENCE</scope>
    <source>
        <strain evidence="2">CBS 123565</strain>
    </source>
</reference>
<dbReference type="AlphaFoldDB" id="A0AAN6UCN1"/>
<feature type="compositionally biased region" description="Polar residues" evidence="1">
    <location>
        <begin position="155"/>
        <end position="166"/>
    </location>
</feature>